<evidence type="ECO:0000313" key="4">
    <source>
        <dbReference type="WBParaSite" id="ALUE_0000276701-mRNA-1"/>
    </source>
</evidence>
<dbReference type="SUPFAM" id="SSF49899">
    <property type="entry name" value="Concanavalin A-like lectins/glucanases"/>
    <property type="match status" value="1"/>
</dbReference>
<accession>A0A0M3HMK6</accession>
<dbReference type="PROSITE" id="PS50060">
    <property type="entry name" value="MAM_2"/>
    <property type="match status" value="1"/>
</dbReference>
<dbReference type="WBParaSite" id="ALUE_0000276701-mRNA-1">
    <property type="protein sequence ID" value="ALUE_0000276701-mRNA-1"/>
    <property type="gene ID" value="ALUE_0000276701"/>
</dbReference>
<name>A0A0M3HMK6_ASCLU</name>
<dbReference type="InterPro" id="IPR013320">
    <property type="entry name" value="ConA-like_dom_sf"/>
</dbReference>
<feature type="compositionally biased region" description="Low complexity" evidence="1">
    <location>
        <begin position="277"/>
        <end position="295"/>
    </location>
</feature>
<sequence length="728" mass="80905">MRGFSAQSQISSSSELDCDFNTFCRWRNSTTGGEDDGDFWLTDDVQIDQFHHIRPLRNGTGNRFAFTRGPFDGYQKAILISDVISCQLGGSSLRFWYYRTGRMAKLDVCIRQPPGAADPASLKCFPAFAGNHGLQWVFTAIEFPPITQHFELMFRAIYIQPLHILAIDDITFHASLCGFGNKQRRLNRLKIHQSVSDVSATDTFPTQAAKRIRFKRKTDSWVSPPIIGYHEWQLLKNSQLHYESPTMLVVAGQAANADTTASSGTNVVPAAKHNQVNNASSQVSTAVSQSPQTSPRYTTPADSLSPIIPYMVVDLLSTSVATPRPRMASGLDGITQTPQPQRLTADIKSVHLPNVTEFLKQFAPVLPLLSGLVKVMRSNEPAPVQMASNLPLDVFQRSDENSPTVPLKLTGAASGPAPHIFASPIAEKSNTHENIIKDFSIAVAAITELTPTTGAALQTHSVFPEKMETNNSTTRHILNIKKIPKNNFGIERAPKRTHQSSFAHLPSSSANIEKVGITDRLQQLTLRAYQQVDDSDKGTMGAQGNSKKKTRKFASNMQHDHFSYDESSAHHRMSEIRQANWKTVRSGTAERIRSMTYADRLFTESSQMSHRITQTSTVPMRIFVKKYLNHSKNALKNLSHETIGNLTMLRNIPNLDKLIDGMDLNLLNQPGGFAHLKQMFIERILRQQNSTSLSSVRPLHLSAPVILPYSQSRQELFDQTEVATSSGT</sequence>
<evidence type="ECO:0000313" key="3">
    <source>
        <dbReference type="Proteomes" id="UP000036681"/>
    </source>
</evidence>
<keyword evidence="3" id="KW-1185">Reference proteome</keyword>
<protein>
    <submittedName>
        <fullName evidence="4">MAM domain-containing protein</fullName>
    </submittedName>
</protein>
<dbReference type="InterPro" id="IPR000998">
    <property type="entry name" value="MAM_dom"/>
</dbReference>
<dbReference type="Proteomes" id="UP000036681">
    <property type="component" value="Unplaced"/>
</dbReference>
<evidence type="ECO:0000259" key="2">
    <source>
        <dbReference type="PROSITE" id="PS50060"/>
    </source>
</evidence>
<evidence type="ECO:0000256" key="1">
    <source>
        <dbReference type="SAM" id="MobiDB-lite"/>
    </source>
</evidence>
<dbReference type="SMART" id="SM00137">
    <property type="entry name" value="MAM"/>
    <property type="match status" value="1"/>
</dbReference>
<feature type="domain" description="MAM" evidence="2">
    <location>
        <begin position="16"/>
        <end position="179"/>
    </location>
</feature>
<reference evidence="4" key="1">
    <citation type="submission" date="2017-02" db="UniProtKB">
        <authorList>
            <consortium name="WormBaseParasite"/>
        </authorList>
    </citation>
    <scope>IDENTIFICATION</scope>
</reference>
<organism evidence="3 4">
    <name type="scientific">Ascaris lumbricoides</name>
    <name type="common">Giant roundworm</name>
    <dbReference type="NCBI Taxonomy" id="6252"/>
    <lineage>
        <taxon>Eukaryota</taxon>
        <taxon>Metazoa</taxon>
        <taxon>Ecdysozoa</taxon>
        <taxon>Nematoda</taxon>
        <taxon>Chromadorea</taxon>
        <taxon>Rhabditida</taxon>
        <taxon>Spirurina</taxon>
        <taxon>Ascaridomorpha</taxon>
        <taxon>Ascaridoidea</taxon>
        <taxon>Ascarididae</taxon>
        <taxon>Ascaris</taxon>
    </lineage>
</organism>
<proteinExistence type="predicted"/>
<dbReference type="Pfam" id="PF00629">
    <property type="entry name" value="MAM"/>
    <property type="match status" value="1"/>
</dbReference>
<dbReference type="Gene3D" id="2.60.120.200">
    <property type="match status" value="1"/>
</dbReference>
<dbReference type="AlphaFoldDB" id="A0A0M3HMK6"/>
<dbReference type="GO" id="GO:0016020">
    <property type="term" value="C:membrane"/>
    <property type="evidence" value="ECO:0007669"/>
    <property type="project" value="InterPro"/>
</dbReference>
<feature type="region of interest" description="Disordered" evidence="1">
    <location>
        <begin position="277"/>
        <end position="300"/>
    </location>
</feature>